<dbReference type="Proteomes" id="UP001476282">
    <property type="component" value="Unassembled WGS sequence"/>
</dbReference>
<feature type="transmembrane region" description="Helical" evidence="3">
    <location>
        <begin position="23"/>
        <end position="45"/>
    </location>
</feature>
<keyword evidence="2" id="KW-0175">Coiled coil</keyword>
<comment type="similarity">
    <text evidence="1">Belongs to the membrane fusion protein (MFP) (TC 8.A.1) family.</text>
</comment>
<name>A0ABP9UTQ2_9BACT</name>
<evidence type="ECO:0000256" key="3">
    <source>
        <dbReference type="SAM" id="Phobius"/>
    </source>
</evidence>
<sequence>MDNPYETTHAEEEVHRRSAIRAVFSFLLALLIILAAFVFGVIMFLNREKADTVETEKPVPAVRSEPIEVGEVTPMLDSEGVVESRRQVKLAAQVGGRVEWISDQLVASGRGGENEVLVRIEVSDLKARLATAESALAEAKLALEVEKAKGEQARRDWAKLGRGEPSGLTLRKPQIASAEERVASASEEVERSTRDVERAEIRAPFAGRVRMASAEVGAILAPGTVVADLYSDSDLEVDLPFPLRDFGFIAKDAETEFQITATLGGETKSWPAKLARVSGEVERTTLTGHVIAKVQAGDDGFPPVGLFVEAELPGKTISNVVEIPRSTIRGLNEVWVVRDGRLAKVEVEEVWTTRETVVVRAPFEPDDRLLLTRMGTPVEGMEVREAEQEDGK</sequence>
<dbReference type="PANTHER" id="PTHR30469">
    <property type="entry name" value="MULTIDRUG RESISTANCE PROTEIN MDTA"/>
    <property type="match status" value="1"/>
</dbReference>
<evidence type="ECO:0008006" key="6">
    <source>
        <dbReference type="Google" id="ProtNLM"/>
    </source>
</evidence>
<feature type="coiled-coil region" evidence="2">
    <location>
        <begin position="175"/>
        <end position="202"/>
    </location>
</feature>
<evidence type="ECO:0000256" key="2">
    <source>
        <dbReference type="SAM" id="Coils"/>
    </source>
</evidence>
<dbReference type="NCBIfam" id="TIGR01730">
    <property type="entry name" value="RND_mfp"/>
    <property type="match status" value="1"/>
</dbReference>
<dbReference type="RefSeq" id="WP_353568184.1">
    <property type="nucleotide sequence ID" value="NZ_BAABRI010000020.1"/>
</dbReference>
<keyword evidence="5" id="KW-1185">Reference proteome</keyword>
<comment type="caution">
    <text evidence="4">The sequence shown here is derived from an EMBL/GenBank/DDBJ whole genome shotgun (WGS) entry which is preliminary data.</text>
</comment>
<dbReference type="PANTHER" id="PTHR30469:SF12">
    <property type="entry name" value="MULTIDRUG RESISTANCE PROTEIN MDTA"/>
    <property type="match status" value="1"/>
</dbReference>
<dbReference type="Gene3D" id="1.10.287.470">
    <property type="entry name" value="Helix hairpin bin"/>
    <property type="match status" value="1"/>
</dbReference>
<evidence type="ECO:0000313" key="5">
    <source>
        <dbReference type="Proteomes" id="UP001476282"/>
    </source>
</evidence>
<dbReference type="EMBL" id="BAABRI010000020">
    <property type="protein sequence ID" value="GAA5484086.1"/>
    <property type="molecule type" value="Genomic_DNA"/>
</dbReference>
<proteinExistence type="inferred from homology"/>
<dbReference type="Gene3D" id="2.40.30.170">
    <property type="match status" value="1"/>
</dbReference>
<dbReference type="Gene3D" id="2.40.50.100">
    <property type="match status" value="1"/>
</dbReference>
<evidence type="ECO:0000256" key="1">
    <source>
        <dbReference type="ARBA" id="ARBA00009477"/>
    </source>
</evidence>
<keyword evidence="3" id="KW-1133">Transmembrane helix</keyword>
<dbReference type="InterPro" id="IPR006143">
    <property type="entry name" value="RND_pump_MFP"/>
</dbReference>
<reference evidence="4 5" key="1">
    <citation type="submission" date="2024-02" db="EMBL/GenBank/DDBJ databases">
        <title>Haloferula sargassicola NBRC 104335.</title>
        <authorList>
            <person name="Ichikawa N."/>
            <person name="Katano-Makiyama Y."/>
            <person name="Hidaka K."/>
        </authorList>
    </citation>
    <scope>NUCLEOTIDE SEQUENCE [LARGE SCALE GENOMIC DNA]</scope>
    <source>
        <strain evidence="4 5">NBRC 104335</strain>
    </source>
</reference>
<protein>
    <recommendedName>
        <fullName evidence="6">RND family efflux transporter, MFP subunit</fullName>
    </recommendedName>
</protein>
<gene>
    <name evidence="4" type="ORF">Hsar01_03325</name>
</gene>
<keyword evidence="3" id="KW-0812">Transmembrane</keyword>
<dbReference type="SUPFAM" id="SSF111369">
    <property type="entry name" value="HlyD-like secretion proteins"/>
    <property type="match status" value="1"/>
</dbReference>
<keyword evidence="3" id="KW-0472">Membrane</keyword>
<evidence type="ECO:0000313" key="4">
    <source>
        <dbReference type="EMBL" id="GAA5484086.1"/>
    </source>
</evidence>
<feature type="coiled-coil region" evidence="2">
    <location>
        <begin position="122"/>
        <end position="149"/>
    </location>
</feature>
<organism evidence="4 5">
    <name type="scientific">Haloferula sargassicola</name>
    <dbReference type="NCBI Taxonomy" id="490096"/>
    <lineage>
        <taxon>Bacteria</taxon>
        <taxon>Pseudomonadati</taxon>
        <taxon>Verrucomicrobiota</taxon>
        <taxon>Verrucomicrobiia</taxon>
        <taxon>Verrucomicrobiales</taxon>
        <taxon>Verrucomicrobiaceae</taxon>
        <taxon>Haloferula</taxon>
    </lineage>
</organism>
<accession>A0ABP9UTQ2</accession>